<evidence type="ECO:0000313" key="4">
    <source>
        <dbReference type="EMBL" id="HCA00597.1"/>
    </source>
</evidence>
<dbReference type="GO" id="GO:0003700">
    <property type="term" value="F:DNA-binding transcription factor activity"/>
    <property type="evidence" value="ECO:0007669"/>
    <property type="project" value="InterPro"/>
</dbReference>
<protein>
    <recommendedName>
        <fullName evidence="3">HTH araC/xylS-type domain-containing protein</fullName>
    </recommendedName>
</protein>
<organism evidence="4">
    <name type="scientific">Halomonas campaniensis</name>
    <dbReference type="NCBI Taxonomy" id="213554"/>
    <lineage>
        <taxon>Bacteria</taxon>
        <taxon>Pseudomonadati</taxon>
        <taxon>Pseudomonadota</taxon>
        <taxon>Gammaproteobacteria</taxon>
        <taxon>Oceanospirillales</taxon>
        <taxon>Halomonadaceae</taxon>
        <taxon>Halomonas</taxon>
    </lineage>
</organism>
<gene>
    <name evidence="4" type="ORF">DEO68_00105</name>
</gene>
<proteinExistence type="predicted"/>
<dbReference type="InterPro" id="IPR018060">
    <property type="entry name" value="HTH_AraC"/>
</dbReference>
<dbReference type="AlphaFoldDB" id="A0A3D0KAL9"/>
<dbReference type="GO" id="GO:0043565">
    <property type="term" value="F:sequence-specific DNA binding"/>
    <property type="evidence" value="ECO:0007669"/>
    <property type="project" value="InterPro"/>
</dbReference>
<evidence type="ECO:0000256" key="2">
    <source>
        <dbReference type="ARBA" id="ARBA00023163"/>
    </source>
</evidence>
<comment type="caution">
    <text evidence="4">The sequence shown here is derived from an EMBL/GenBank/DDBJ whole genome shotgun (WGS) entry which is preliminary data.</text>
</comment>
<feature type="domain" description="HTH araC/xylS-type" evidence="3">
    <location>
        <begin position="1"/>
        <end position="36"/>
    </location>
</feature>
<keyword evidence="2" id="KW-0804">Transcription</keyword>
<dbReference type="PROSITE" id="PS01124">
    <property type="entry name" value="HTH_ARAC_FAMILY_2"/>
    <property type="match status" value="1"/>
</dbReference>
<dbReference type="EMBL" id="DOTR01000001">
    <property type="protein sequence ID" value="HCA00597.1"/>
    <property type="molecule type" value="Genomic_DNA"/>
</dbReference>
<dbReference type="Gene3D" id="1.10.10.60">
    <property type="entry name" value="Homeodomain-like"/>
    <property type="match status" value="1"/>
</dbReference>
<dbReference type="SUPFAM" id="SSF46689">
    <property type="entry name" value="Homeodomain-like"/>
    <property type="match status" value="1"/>
</dbReference>
<reference evidence="4" key="1">
    <citation type="journal article" date="2018" name="Nat. Biotechnol.">
        <title>A standardized bacterial taxonomy based on genome phylogeny substantially revises the tree of life.</title>
        <authorList>
            <person name="Parks D.H."/>
            <person name="Chuvochina M."/>
            <person name="Waite D.W."/>
            <person name="Rinke C."/>
            <person name="Skarshewski A."/>
            <person name="Chaumeil P.A."/>
            <person name="Hugenholtz P."/>
        </authorList>
    </citation>
    <scope>NUCLEOTIDE SEQUENCE [LARGE SCALE GENOMIC DNA]</scope>
    <source>
        <strain evidence="4">UBA11284</strain>
    </source>
</reference>
<dbReference type="InterPro" id="IPR009057">
    <property type="entry name" value="Homeodomain-like_sf"/>
</dbReference>
<sequence>MSLENIAARSGFGSLPTMRHHFRKCLNTSPSSYRKVFVGASLSTVD</sequence>
<evidence type="ECO:0000259" key="3">
    <source>
        <dbReference type="PROSITE" id="PS01124"/>
    </source>
</evidence>
<name>A0A3D0KAL9_9GAMM</name>
<evidence type="ECO:0000256" key="1">
    <source>
        <dbReference type="ARBA" id="ARBA00023015"/>
    </source>
</evidence>
<accession>A0A3D0KAL9</accession>
<keyword evidence="1" id="KW-0805">Transcription regulation</keyword>